<proteinExistence type="predicted"/>
<dbReference type="EMBL" id="GL945492">
    <property type="protein sequence ID" value="EGN93456.1"/>
    <property type="molecule type" value="Genomic_DNA"/>
</dbReference>
<evidence type="ECO:0000259" key="2">
    <source>
        <dbReference type="Pfam" id="PF20151"/>
    </source>
</evidence>
<dbReference type="AlphaFoldDB" id="F8QE81"/>
<feature type="transmembrane region" description="Helical" evidence="1">
    <location>
        <begin position="123"/>
        <end position="143"/>
    </location>
</feature>
<dbReference type="OrthoDB" id="3251775at2759"/>
<accession>F8QE81</accession>
<keyword evidence="1" id="KW-0472">Membrane</keyword>
<protein>
    <recommendedName>
        <fullName evidence="2">DUF6533 domain-containing protein</fullName>
    </recommendedName>
</protein>
<evidence type="ECO:0000313" key="3">
    <source>
        <dbReference type="EMBL" id="EGN93456.1"/>
    </source>
</evidence>
<evidence type="ECO:0000256" key="1">
    <source>
        <dbReference type="SAM" id="Phobius"/>
    </source>
</evidence>
<name>F8QE81_SERL3</name>
<evidence type="ECO:0000313" key="4">
    <source>
        <dbReference type="Proteomes" id="UP000008063"/>
    </source>
</evidence>
<feature type="transmembrane region" description="Helical" evidence="1">
    <location>
        <begin position="235"/>
        <end position="251"/>
    </location>
</feature>
<keyword evidence="4" id="KW-1185">Reference proteome</keyword>
<keyword evidence="1" id="KW-1133">Transmembrane helix</keyword>
<dbReference type="InParanoid" id="F8QE81"/>
<reference evidence="4" key="1">
    <citation type="journal article" date="2011" name="Science">
        <title>The plant cell wall-decomposing machinery underlies the functional diversity of forest fungi.</title>
        <authorList>
            <person name="Eastwood D.C."/>
            <person name="Floudas D."/>
            <person name="Binder M."/>
            <person name="Majcherczyk A."/>
            <person name="Schneider P."/>
            <person name="Aerts A."/>
            <person name="Asiegbu F.O."/>
            <person name="Baker S.E."/>
            <person name="Barry K."/>
            <person name="Bendiksby M."/>
            <person name="Blumentritt M."/>
            <person name="Coutinho P.M."/>
            <person name="Cullen D."/>
            <person name="de Vries R.P."/>
            <person name="Gathman A."/>
            <person name="Goodell B."/>
            <person name="Henrissat B."/>
            <person name="Ihrmark K."/>
            <person name="Kauserud H."/>
            <person name="Kohler A."/>
            <person name="LaButti K."/>
            <person name="Lapidus A."/>
            <person name="Lavin J.L."/>
            <person name="Lee Y.-H."/>
            <person name="Lindquist E."/>
            <person name="Lilly W."/>
            <person name="Lucas S."/>
            <person name="Morin E."/>
            <person name="Murat C."/>
            <person name="Oguiza J.A."/>
            <person name="Park J."/>
            <person name="Pisabarro A.G."/>
            <person name="Riley R."/>
            <person name="Rosling A."/>
            <person name="Salamov A."/>
            <person name="Schmidt O."/>
            <person name="Schmutz J."/>
            <person name="Skrede I."/>
            <person name="Stenlid J."/>
            <person name="Wiebenga A."/>
            <person name="Xie X."/>
            <person name="Kuees U."/>
            <person name="Hibbett D.S."/>
            <person name="Hoffmeister D."/>
            <person name="Hoegberg N."/>
            <person name="Martin F."/>
            <person name="Grigoriev I.V."/>
            <person name="Watkinson S.C."/>
        </authorList>
    </citation>
    <scope>NUCLEOTIDE SEQUENCE [LARGE SCALE GENOMIC DNA]</scope>
    <source>
        <strain evidence="4">strain S7.3</strain>
    </source>
</reference>
<dbReference type="Proteomes" id="UP000008063">
    <property type="component" value="Unassembled WGS sequence"/>
</dbReference>
<sequence length="285" mass="32270">MHVVGMLSRHSSAPRSHHWEAAKHVLRYLKATRDMELCYDGTDVSMDRFASSSFTTTDTARITYKIDEKPESSHITRYLADQQLAAGLVIVIHDHLLSLSEEVDVFWKSPRSLSRSLFLVNRYLIPAVLITAAYNMCGFTSSLTHTMPAVNIYPCYIGYTPHRHGLFVDVHVGSSNMGELQSVAIDEMWLSKSLIGVWVAPMVFDLMALVCIVMNTLSRPRRADLLLYKALRSDGIIFFAPNYIFMTVFMLKDNPSVIHSEEKSSCFKHVKAMVTLSIRLYELGL</sequence>
<keyword evidence="1" id="KW-0812">Transmembrane</keyword>
<dbReference type="InterPro" id="IPR045340">
    <property type="entry name" value="DUF6533"/>
</dbReference>
<gene>
    <name evidence="3" type="ORF">SERLA73DRAFT_156380</name>
</gene>
<organism evidence="4">
    <name type="scientific">Serpula lacrymans var. lacrymans (strain S7.3)</name>
    <name type="common">Dry rot fungus</name>
    <dbReference type="NCBI Taxonomy" id="936435"/>
    <lineage>
        <taxon>Eukaryota</taxon>
        <taxon>Fungi</taxon>
        <taxon>Dikarya</taxon>
        <taxon>Basidiomycota</taxon>
        <taxon>Agaricomycotina</taxon>
        <taxon>Agaricomycetes</taxon>
        <taxon>Agaricomycetidae</taxon>
        <taxon>Boletales</taxon>
        <taxon>Coniophorineae</taxon>
        <taxon>Serpulaceae</taxon>
        <taxon>Serpula</taxon>
    </lineage>
</organism>
<feature type="transmembrane region" description="Helical" evidence="1">
    <location>
        <begin position="195"/>
        <end position="214"/>
    </location>
</feature>
<feature type="domain" description="DUF6533" evidence="2">
    <location>
        <begin position="85"/>
        <end position="126"/>
    </location>
</feature>
<dbReference type="Pfam" id="PF20151">
    <property type="entry name" value="DUF6533"/>
    <property type="match status" value="1"/>
</dbReference>
<dbReference type="STRING" id="936435.F8QE81"/>
<dbReference type="HOGENOM" id="CLU_977156_0_0_1"/>